<dbReference type="STRING" id="67356.AQJ84_39285"/>
<keyword evidence="1" id="KW-0560">Oxidoreductase</keyword>
<accession>A0A0L8L3Z4</accession>
<evidence type="ECO:0000313" key="3">
    <source>
        <dbReference type="EMBL" id="KOG32809.1"/>
    </source>
</evidence>
<dbReference type="Proteomes" id="UP000037251">
    <property type="component" value="Unassembled WGS sequence"/>
</dbReference>
<dbReference type="PANTHER" id="PTHR43157">
    <property type="entry name" value="PHOSPHATIDYLINOSITOL-GLYCAN BIOSYNTHESIS CLASS F PROTEIN-RELATED"/>
    <property type="match status" value="1"/>
</dbReference>
<proteinExistence type="inferred from homology"/>
<evidence type="ECO:0000256" key="2">
    <source>
        <dbReference type="RuleBase" id="RU000363"/>
    </source>
</evidence>
<dbReference type="Gene3D" id="3.40.50.720">
    <property type="entry name" value="NAD(P)-binding Rossmann-like Domain"/>
    <property type="match status" value="1"/>
</dbReference>
<name>A0A0L8L3Z4_9ACTN</name>
<dbReference type="eggNOG" id="COG1028">
    <property type="taxonomic scope" value="Bacteria"/>
</dbReference>
<evidence type="ECO:0000313" key="4">
    <source>
        <dbReference type="Proteomes" id="UP000037251"/>
    </source>
</evidence>
<dbReference type="InterPro" id="IPR002347">
    <property type="entry name" value="SDR_fam"/>
</dbReference>
<dbReference type="InterPro" id="IPR036291">
    <property type="entry name" value="NAD(P)-bd_dom_sf"/>
</dbReference>
<comment type="caution">
    <text evidence="3">The sequence shown here is derived from an EMBL/GenBank/DDBJ whole genome shotgun (WGS) entry which is preliminary data.</text>
</comment>
<gene>
    <name evidence="3" type="ORF">ADK37_25580</name>
</gene>
<dbReference type="OrthoDB" id="3237043at2"/>
<dbReference type="PATRIC" id="fig|67356.5.peg.5470"/>
<protein>
    <submittedName>
        <fullName evidence="3">3-oxoacyl-ACP reductase</fullName>
    </submittedName>
</protein>
<dbReference type="RefSeq" id="WP_051869800.1">
    <property type="nucleotide sequence ID" value="NZ_KL575595.1"/>
</dbReference>
<dbReference type="SUPFAM" id="SSF51735">
    <property type="entry name" value="NAD(P)-binding Rossmann-fold domains"/>
    <property type="match status" value="1"/>
</dbReference>
<keyword evidence="4" id="KW-1185">Reference proteome</keyword>
<reference evidence="4" key="1">
    <citation type="submission" date="2015-07" db="EMBL/GenBank/DDBJ databases">
        <authorList>
            <person name="Ju K.-S."/>
            <person name="Doroghazi J.R."/>
            <person name="Metcalf W.W."/>
        </authorList>
    </citation>
    <scope>NUCLEOTIDE SEQUENCE [LARGE SCALE GENOMIC DNA]</scope>
    <source>
        <strain evidence="4">NRRL 2290</strain>
    </source>
</reference>
<dbReference type="PRINTS" id="PR00080">
    <property type="entry name" value="SDRFAMILY"/>
</dbReference>
<dbReference type="AlphaFoldDB" id="A0A0L8L3Z4"/>
<comment type="similarity">
    <text evidence="2">Belongs to the short-chain dehydrogenases/reductases (SDR) family.</text>
</comment>
<evidence type="ECO:0000256" key="1">
    <source>
        <dbReference type="ARBA" id="ARBA00023002"/>
    </source>
</evidence>
<dbReference type="EMBL" id="LGUS01000179">
    <property type="protein sequence ID" value="KOG32809.1"/>
    <property type="molecule type" value="Genomic_DNA"/>
</dbReference>
<dbReference type="PRINTS" id="PR00081">
    <property type="entry name" value="GDHRDH"/>
</dbReference>
<dbReference type="Pfam" id="PF00106">
    <property type="entry name" value="adh_short"/>
    <property type="match status" value="1"/>
</dbReference>
<sequence>MHEHTATPGDLCGKTILLTGATQGMGLHLALLLAARGATLLLHGRDQQRLATATDKVRAQAPEVSVRTYRADLADLEQVSALADAVLAAEPRLDVLVNNAAVGGGIDPTVRQTSRQGHELRFAVNHLAPYVLTRRLLPLLVASAPSRVVNVASAGQVPIHFDDVMLERDYNGVHAYCRSKLALIMVTFDLAAESAPHQVTVNALHPAHLMDTSMVRQSGFTPATSLDDGAQPTLRLIADPNLENTTGQYLDRYDDQPAHPQAYDAQARARLAALTTNLTEPFLA</sequence>
<dbReference type="GO" id="GO:0016491">
    <property type="term" value="F:oxidoreductase activity"/>
    <property type="evidence" value="ECO:0007669"/>
    <property type="project" value="UniProtKB-KW"/>
</dbReference>
<organism evidence="3 4">
    <name type="scientific">Streptomyces resistomycificus</name>
    <dbReference type="NCBI Taxonomy" id="67356"/>
    <lineage>
        <taxon>Bacteria</taxon>
        <taxon>Bacillati</taxon>
        <taxon>Actinomycetota</taxon>
        <taxon>Actinomycetes</taxon>
        <taxon>Kitasatosporales</taxon>
        <taxon>Streptomycetaceae</taxon>
        <taxon>Streptomyces</taxon>
        <taxon>Streptomyces aurantiacus group</taxon>
    </lineage>
</organism>
<dbReference type="PANTHER" id="PTHR43157:SF31">
    <property type="entry name" value="PHOSPHATIDYLINOSITOL-GLYCAN BIOSYNTHESIS CLASS F PROTEIN"/>
    <property type="match status" value="1"/>
</dbReference>